<reference evidence="1 2" key="1">
    <citation type="submission" date="2016-08" db="EMBL/GenBank/DDBJ databases">
        <authorList>
            <person name="Seilhamer J.J."/>
        </authorList>
    </citation>
    <scope>NUCLEOTIDE SEQUENCE [LARGE SCALE GENOMIC DNA]</scope>
    <source>
        <strain evidence="1 2">IEBC_T61001</strain>
    </source>
</reference>
<organism evidence="1 2">
    <name type="scientific">Bacillus thuringiensis</name>
    <dbReference type="NCBI Taxonomy" id="1428"/>
    <lineage>
        <taxon>Bacteria</taxon>
        <taxon>Bacillati</taxon>
        <taxon>Bacillota</taxon>
        <taxon>Bacilli</taxon>
        <taxon>Bacillales</taxon>
        <taxon>Bacillaceae</taxon>
        <taxon>Bacillus</taxon>
        <taxon>Bacillus cereus group</taxon>
    </lineage>
</organism>
<sequence length="23" mass="2612">MIFSEKNENTGVTFNEEILDIPA</sequence>
<evidence type="ECO:0000313" key="2">
    <source>
        <dbReference type="Proteomes" id="UP000195991"/>
    </source>
</evidence>
<evidence type="ECO:0000313" key="1">
    <source>
        <dbReference type="EMBL" id="SCC37044.1"/>
    </source>
</evidence>
<dbReference type="EMBL" id="FMBI01000030">
    <property type="protein sequence ID" value="SCC37044.1"/>
    <property type="molecule type" value="Genomic_DNA"/>
</dbReference>
<name>A0A1C4E0B2_BACTU</name>
<accession>A0A1C4E0B2</accession>
<proteinExistence type="predicted"/>
<gene>
    <name evidence="1" type="ORF">BTT61001_02788</name>
</gene>
<dbReference type="Proteomes" id="UP000195991">
    <property type="component" value="Unassembled WGS sequence"/>
</dbReference>
<protein>
    <submittedName>
        <fullName evidence="1">Uncharacterized protein</fullName>
    </submittedName>
</protein>
<dbReference type="AlphaFoldDB" id="A0A1C4E0B2"/>